<dbReference type="InterPro" id="IPR026960">
    <property type="entry name" value="RVT-Znf"/>
</dbReference>
<dbReference type="Pfam" id="PF13966">
    <property type="entry name" value="zf-RVT"/>
    <property type="match status" value="1"/>
</dbReference>
<proteinExistence type="predicted"/>
<sequence>MPTYTMNVFLLPNELCREIEVLMNGYWWKGKSGKGIRWKDWASLSKLKKAGGMGFRRLKEFNLAMLAKQAWRIFTNPGSLVSRVFKARCYPKGDFLSASLGYNPSFIWRSLFETQEIIKGGYKWRVGDGKSIKIWEDPWLPDRENPRVISDVGLGLEQTVVANLMDESGKAWDMDVLRDLFDSRDVGLIQTKVCSGCLPTKENLCSRRVDCSDQCGLCGTTEESLSHIFLDCAVAKEAWSKVAWSWTDSGASHFLEQVQQEFQLRRKKDLMKMIWGCWGIWCERNRRVWRNTSSLPRQVMLKAEAFVVGWCCPCRLLWVRVVLTR</sequence>
<reference evidence="2" key="1">
    <citation type="submission" date="2022-07" db="EMBL/GenBank/DDBJ databases">
        <authorList>
            <person name="Macas J."/>
            <person name="Novak P."/>
            <person name="Neumann P."/>
        </authorList>
    </citation>
    <scope>NUCLEOTIDE SEQUENCE</scope>
</reference>
<dbReference type="AlphaFoldDB" id="A0A9P0ZBS4"/>
<protein>
    <recommendedName>
        <fullName evidence="1">Reverse transcriptase zinc-binding domain-containing protein</fullName>
    </recommendedName>
</protein>
<dbReference type="PANTHER" id="PTHR33116:SF86">
    <property type="entry name" value="REVERSE TRANSCRIPTASE DOMAIN-CONTAINING PROTEIN"/>
    <property type="match status" value="1"/>
</dbReference>
<evidence type="ECO:0000313" key="3">
    <source>
        <dbReference type="Proteomes" id="UP001152484"/>
    </source>
</evidence>
<gene>
    <name evidence="2" type="ORF">CEURO_LOCUS12438</name>
</gene>
<keyword evidence="3" id="KW-1185">Reference proteome</keyword>
<dbReference type="PANTHER" id="PTHR33116">
    <property type="entry name" value="REVERSE TRANSCRIPTASE ZINC-BINDING DOMAIN-CONTAINING PROTEIN-RELATED-RELATED"/>
    <property type="match status" value="1"/>
</dbReference>
<comment type="caution">
    <text evidence="2">The sequence shown here is derived from an EMBL/GenBank/DDBJ whole genome shotgun (WGS) entry which is preliminary data.</text>
</comment>
<accession>A0A9P0ZBS4</accession>
<dbReference type="Proteomes" id="UP001152484">
    <property type="component" value="Unassembled WGS sequence"/>
</dbReference>
<evidence type="ECO:0000313" key="2">
    <source>
        <dbReference type="EMBL" id="CAH9093766.1"/>
    </source>
</evidence>
<organism evidence="2 3">
    <name type="scientific">Cuscuta europaea</name>
    <name type="common">European dodder</name>
    <dbReference type="NCBI Taxonomy" id="41803"/>
    <lineage>
        <taxon>Eukaryota</taxon>
        <taxon>Viridiplantae</taxon>
        <taxon>Streptophyta</taxon>
        <taxon>Embryophyta</taxon>
        <taxon>Tracheophyta</taxon>
        <taxon>Spermatophyta</taxon>
        <taxon>Magnoliopsida</taxon>
        <taxon>eudicotyledons</taxon>
        <taxon>Gunneridae</taxon>
        <taxon>Pentapetalae</taxon>
        <taxon>asterids</taxon>
        <taxon>lamiids</taxon>
        <taxon>Solanales</taxon>
        <taxon>Convolvulaceae</taxon>
        <taxon>Cuscuteae</taxon>
        <taxon>Cuscuta</taxon>
        <taxon>Cuscuta subgen. Cuscuta</taxon>
    </lineage>
</organism>
<evidence type="ECO:0000259" key="1">
    <source>
        <dbReference type="Pfam" id="PF13966"/>
    </source>
</evidence>
<name>A0A9P0ZBS4_CUSEU</name>
<dbReference type="EMBL" id="CAMAPE010000031">
    <property type="protein sequence ID" value="CAH9093766.1"/>
    <property type="molecule type" value="Genomic_DNA"/>
</dbReference>
<feature type="domain" description="Reverse transcriptase zinc-binding" evidence="1">
    <location>
        <begin position="192"/>
        <end position="239"/>
    </location>
</feature>
<dbReference type="OrthoDB" id="1743286at2759"/>